<keyword evidence="3" id="KW-1185">Reference proteome</keyword>
<dbReference type="EMBL" id="JARJCM010000011">
    <property type="protein sequence ID" value="KAJ7042850.1"/>
    <property type="molecule type" value="Genomic_DNA"/>
</dbReference>
<protein>
    <submittedName>
        <fullName evidence="2">Uncharacterized protein</fullName>
    </submittedName>
</protein>
<gene>
    <name evidence="2" type="ORF">C8F04DRAFT_1251668</name>
</gene>
<proteinExistence type="predicted"/>
<dbReference type="Proteomes" id="UP001218188">
    <property type="component" value="Unassembled WGS sequence"/>
</dbReference>
<comment type="caution">
    <text evidence="2">The sequence shown here is derived from an EMBL/GenBank/DDBJ whole genome shotgun (WGS) entry which is preliminary data.</text>
</comment>
<dbReference type="AlphaFoldDB" id="A0AAD6TD11"/>
<evidence type="ECO:0000313" key="3">
    <source>
        <dbReference type="Proteomes" id="UP001218188"/>
    </source>
</evidence>
<feature type="region of interest" description="Disordered" evidence="1">
    <location>
        <begin position="33"/>
        <end position="72"/>
    </location>
</feature>
<name>A0AAD6TD11_9AGAR</name>
<organism evidence="2 3">
    <name type="scientific">Mycena alexandri</name>
    <dbReference type="NCBI Taxonomy" id="1745969"/>
    <lineage>
        <taxon>Eukaryota</taxon>
        <taxon>Fungi</taxon>
        <taxon>Dikarya</taxon>
        <taxon>Basidiomycota</taxon>
        <taxon>Agaricomycotina</taxon>
        <taxon>Agaricomycetes</taxon>
        <taxon>Agaricomycetidae</taxon>
        <taxon>Agaricales</taxon>
        <taxon>Marasmiineae</taxon>
        <taxon>Mycenaceae</taxon>
        <taxon>Mycena</taxon>
    </lineage>
</organism>
<accession>A0AAD6TD11</accession>
<sequence>MSPAGARQPDCTAPPKNSILSFFLPVDREGEPGVRRRLNMPVPIPRKRPMTAGRTNPLKSQPGAEGSDLLRRSWPLPGLDSHGKNLLLSKICGGRELGLRTSKGTAMIAADYVFKSGRIPSFTHVATVIVIPAPEFGLKTSGPVLNARPSLPKPLSGYKLWRI</sequence>
<evidence type="ECO:0000256" key="1">
    <source>
        <dbReference type="SAM" id="MobiDB-lite"/>
    </source>
</evidence>
<evidence type="ECO:0000313" key="2">
    <source>
        <dbReference type="EMBL" id="KAJ7042850.1"/>
    </source>
</evidence>
<reference evidence="2" key="1">
    <citation type="submission" date="2023-03" db="EMBL/GenBank/DDBJ databases">
        <title>Massive genome expansion in bonnet fungi (Mycena s.s.) driven by repeated elements and novel gene families across ecological guilds.</title>
        <authorList>
            <consortium name="Lawrence Berkeley National Laboratory"/>
            <person name="Harder C.B."/>
            <person name="Miyauchi S."/>
            <person name="Viragh M."/>
            <person name="Kuo A."/>
            <person name="Thoen E."/>
            <person name="Andreopoulos B."/>
            <person name="Lu D."/>
            <person name="Skrede I."/>
            <person name="Drula E."/>
            <person name="Henrissat B."/>
            <person name="Morin E."/>
            <person name="Kohler A."/>
            <person name="Barry K."/>
            <person name="LaButti K."/>
            <person name="Morin E."/>
            <person name="Salamov A."/>
            <person name="Lipzen A."/>
            <person name="Mereny Z."/>
            <person name="Hegedus B."/>
            <person name="Baldrian P."/>
            <person name="Stursova M."/>
            <person name="Weitz H."/>
            <person name="Taylor A."/>
            <person name="Grigoriev I.V."/>
            <person name="Nagy L.G."/>
            <person name="Martin F."/>
            <person name="Kauserud H."/>
        </authorList>
    </citation>
    <scope>NUCLEOTIDE SEQUENCE</scope>
    <source>
        <strain evidence="2">CBHHK200</strain>
    </source>
</reference>